<dbReference type="SUPFAM" id="SSF50891">
    <property type="entry name" value="Cyclophilin-like"/>
    <property type="match status" value="1"/>
</dbReference>
<evidence type="ECO:0000259" key="4">
    <source>
        <dbReference type="PROSITE" id="PS50072"/>
    </source>
</evidence>
<organism evidence="5 6">
    <name type="scientific">Pseudohongiella nitratireducens</name>
    <dbReference type="NCBI Taxonomy" id="1768907"/>
    <lineage>
        <taxon>Bacteria</taxon>
        <taxon>Pseudomonadati</taxon>
        <taxon>Pseudomonadota</taxon>
        <taxon>Gammaproteobacteria</taxon>
        <taxon>Pseudomonadales</taxon>
        <taxon>Pseudohongiellaceae</taxon>
        <taxon>Pseudohongiella</taxon>
    </lineage>
</organism>
<dbReference type="EC" id="5.2.1.8" evidence="1"/>
<evidence type="ECO:0000256" key="2">
    <source>
        <dbReference type="ARBA" id="ARBA00023110"/>
    </source>
</evidence>
<dbReference type="InterPro" id="IPR029000">
    <property type="entry name" value="Cyclophilin-like_dom_sf"/>
</dbReference>
<protein>
    <recommendedName>
        <fullName evidence="1">peptidylprolyl isomerase</fullName>
        <ecNumber evidence="1">5.2.1.8</ecNumber>
    </recommendedName>
</protein>
<keyword evidence="2" id="KW-0697">Rotamase</keyword>
<dbReference type="GO" id="GO:0003755">
    <property type="term" value="F:peptidyl-prolyl cis-trans isomerase activity"/>
    <property type="evidence" value="ECO:0007669"/>
    <property type="project" value="UniProtKB-KW"/>
</dbReference>
<dbReference type="PANTHER" id="PTHR45625">
    <property type="entry name" value="PEPTIDYL-PROLYL CIS-TRANS ISOMERASE-RELATED"/>
    <property type="match status" value="1"/>
</dbReference>
<proteinExistence type="predicted"/>
<dbReference type="Pfam" id="PF00160">
    <property type="entry name" value="Pro_isomerase"/>
    <property type="match status" value="1"/>
</dbReference>
<dbReference type="EMBL" id="BMIY01000011">
    <property type="protein sequence ID" value="GFZ81296.1"/>
    <property type="molecule type" value="Genomic_DNA"/>
</dbReference>
<dbReference type="PRINTS" id="PR00153">
    <property type="entry name" value="CSAPPISMRASE"/>
</dbReference>
<dbReference type="InterPro" id="IPR002130">
    <property type="entry name" value="Cyclophilin-type_PPIase_dom"/>
</dbReference>
<evidence type="ECO:0000256" key="1">
    <source>
        <dbReference type="ARBA" id="ARBA00013194"/>
    </source>
</evidence>
<dbReference type="Gene3D" id="2.40.100.10">
    <property type="entry name" value="Cyclophilin-like"/>
    <property type="match status" value="1"/>
</dbReference>
<dbReference type="OrthoDB" id="9807797at2"/>
<dbReference type="AlphaFoldDB" id="A0A916QLC1"/>
<dbReference type="PANTHER" id="PTHR45625:SF4">
    <property type="entry name" value="PEPTIDYLPROLYL ISOMERASE DOMAIN AND WD REPEAT-CONTAINING PROTEIN 1"/>
    <property type="match status" value="1"/>
</dbReference>
<evidence type="ECO:0000256" key="3">
    <source>
        <dbReference type="ARBA" id="ARBA00023235"/>
    </source>
</evidence>
<evidence type="ECO:0000313" key="6">
    <source>
        <dbReference type="Proteomes" id="UP000627715"/>
    </source>
</evidence>
<reference evidence="5" key="1">
    <citation type="journal article" date="2014" name="Int. J. Syst. Evol. Microbiol.">
        <title>Complete genome sequence of Corynebacterium casei LMG S-19264T (=DSM 44701T), isolated from a smear-ripened cheese.</title>
        <authorList>
            <consortium name="US DOE Joint Genome Institute (JGI-PGF)"/>
            <person name="Walter F."/>
            <person name="Albersmeier A."/>
            <person name="Kalinowski J."/>
            <person name="Ruckert C."/>
        </authorList>
    </citation>
    <scope>NUCLEOTIDE SEQUENCE</scope>
    <source>
        <strain evidence="5">CGMCC 1.15425</strain>
    </source>
</reference>
<dbReference type="RefSeq" id="WP_068811269.1">
    <property type="nucleotide sequence ID" value="NZ_BMIY01000011.1"/>
</dbReference>
<sequence>MLFSIAKKARQFTAGTIIKRSHSVSAGSSRRIALGLSMLMAASAGSVAEANTLVRVTSTYGDFTLELFDDQTPNTVNNFLGYVDRGDFDMTVVHRSVSNFVIQMGAYNWLGDCVSDAPQPGINCSAVYTQQQDPVVNEPVVSNTEGTIAMAKLGGNPNSATSQWFINLGDNSENLDEQNGGFTAFGRVLGDGLEVANEINGLEVVSVGGAATEMPQRNNPTRLPQTDNLVLMSAYRVDRFSTAMHIFEYSSGRLAAYVNAGDLGNYSMQFNLVEGDGGVIFELDTGNMVPLEITPEGMANYLPDEQKVAIPQVEINNNGSVSVLNNVVLHMIDESQMRFELESYE</sequence>
<reference evidence="5" key="2">
    <citation type="submission" date="2020-09" db="EMBL/GenBank/DDBJ databases">
        <authorList>
            <person name="Sun Q."/>
            <person name="Zhou Y."/>
        </authorList>
    </citation>
    <scope>NUCLEOTIDE SEQUENCE</scope>
    <source>
        <strain evidence="5">CGMCC 1.15425</strain>
    </source>
</reference>
<dbReference type="InterPro" id="IPR044666">
    <property type="entry name" value="Cyclophilin_A-like"/>
</dbReference>
<comment type="caution">
    <text evidence="5">The sequence shown here is derived from an EMBL/GenBank/DDBJ whole genome shotgun (WGS) entry which is preliminary data.</text>
</comment>
<feature type="domain" description="PPIase cyclophilin-type" evidence="4">
    <location>
        <begin position="61"/>
        <end position="217"/>
    </location>
</feature>
<evidence type="ECO:0000313" key="5">
    <source>
        <dbReference type="EMBL" id="GFZ81296.1"/>
    </source>
</evidence>
<accession>A0A916QLC1</accession>
<dbReference type="PROSITE" id="PS50072">
    <property type="entry name" value="CSA_PPIASE_2"/>
    <property type="match status" value="1"/>
</dbReference>
<keyword evidence="3" id="KW-0413">Isomerase</keyword>
<gene>
    <name evidence="5" type="ORF">GCM10011403_25660</name>
</gene>
<name>A0A916QLC1_9GAMM</name>
<dbReference type="Proteomes" id="UP000627715">
    <property type="component" value="Unassembled WGS sequence"/>
</dbReference>
<keyword evidence="6" id="KW-1185">Reference proteome</keyword>